<keyword evidence="3" id="KW-1185">Reference proteome</keyword>
<organism evidence="2 3">
    <name type="scientific">Arthrobacter pigmenti</name>
    <dbReference type="NCBI Taxonomy" id="271432"/>
    <lineage>
        <taxon>Bacteria</taxon>
        <taxon>Bacillati</taxon>
        <taxon>Actinomycetota</taxon>
        <taxon>Actinomycetes</taxon>
        <taxon>Micrococcales</taxon>
        <taxon>Micrococcaceae</taxon>
        <taxon>Arthrobacter</taxon>
    </lineage>
</organism>
<accession>A0A846RK98</accession>
<evidence type="ECO:0000313" key="2">
    <source>
        <dbReference type="EMBL" id="NJC21559.1"/>
    </source>
</evidence>
<comment type="caution">
    <text evidence="2">The sequence shown here is derived from an EMBL/GenBank/DDBJ whole genome shotgun (WGS) entry which is preliminary data.</text>
</comment>
<dbReference type="SFLD" id="SFLDS00003">
    <property type="entry name" value="Haloacid_Dehalogenase"/>
    <property type="match status" value="1"/>
</dbReference>
<keyword evidence="1 2" id="KW-0378">Hydrolase</keyword>
<dbReference type="AlphaFoldDB" id="A0A846RK98"/>
<dbReference type="InterPro" id="IPR051540">
    <property type="entry name" value="S-2-haloacid_dehalogenase"/>
</dbReference>
<gene>
    <name evidence="2" type="ORF">BJ994_000635</name>
</gene>
<dbReference type="InterPro" id="IPR023214">
    <property type="entry name" value="HAD_sf"/>
</dbReference>
<evidence type="ECO:0000256" key="1">
    <source>
        <dbReference type="ARBA" id="ARBA00022801"/>
    </source>
</evidence>
<evidence type="ECO:0000313" key="3">
    <source>
        <dbReference type="Proteomes" id="UP000547458"/>
    </source>
</evidence>
<dbReference type="InterPro" id="IPR006439">
    <property type="entry name" value="HAD-SF_hydro_IA"/>
</dbReference>
<dbReference type="Gene3D" id="1.20.120.710">
    <property type="entry name" value="Haloacid dehalogenase hydrolase-like domain"/>
    <property type="match status" value="1"/>
</dbReference>
<reference evidence="2 3" key="1">
    <citation type="submission" date="2020-03" db="EMBL/GenBank/DDBJ databases">
        <title>Sequencing the genomes of 1000 actinobacteria strains.</title>
        <authorList>
            <person name="Klenk H.-P."/>
        </authorList>
    </citation>
    <scope>NUCLEOTIDE SEQUENCE [LARGE SCALE GENOMIC DNA]</scope>
    <source>
        <strain evidence="2 3">DSM 16403</strain>
    </source>
</reference>
<dbReference type="Pfam" id="PF00702">
    <property type="entry name" value="Hydrolase"/>
    <property type="match status" value="1"/>
</dbReference>
<proteinExistence type="predicted"/>
<protein>
    <submittedName>
        <fullName evidence="2">HAD superfamily hydrolase (TIGR01549 family)</fullName>
    </submittedName>
</protein>
<dbReference type="GO" id="GO:0016787">
    <property type="term" value="F:hydrolase activity"/>
    <property type="evidence" value="ECO:0007669"/>
    <property type="project" value="UniProtKB-KW"/>
</dbReference>
<name>A0A846RK98_9MICC</name>
<dbReference type="PANTHER" id="PTHR43316:SF3">
    <property type="entry name" value="HALOACID DEHALOGENASE, TYPE II (AFU_ORTHOLOGUE AFUA_2G07750)-RELATED"/>
    <property type="match status" value="1"/>
</dbReference>
<dbReference type="InterPro" id="IPR036412">
    <property type="entry name" value="HAD-like_sf"/>
</dbReference>
<sequence length="273" mass="29499">MTANHQQVRTISFDLDGTLIQGPFAGVLREVCSAIAGPSADELYLDVLRRHEELLLVDEYAAYGWSSMVAAVARTLGFERNEQAITARIVQRLEEVPERTRLLHPETAAVLDSLRAAGWRVLILTNGRRAFQEPVIAGAGLLPVIDGIVTSDDAGSAKPGRAVFKFARGTADLHIHVGDRLDHDVAGSARSGALSMLLRKDAPVSGVVQRFDDAKRSALLEYLWVRHAAERRIDPPAQRGDLPPELVPDAVAPDLEAVAQLVGALVAQRTAVS</sequence>
<dbReference type="RefSeq" id="WP_167991408.1">
    <property type="nucleotide sequence ID" value="NZ_JAATJL010000001.1"/>
</dbReference>
<dbReference type="PANTHER" id="PTHR43316">
    <property type="entry name" value="HYDROLASE, HALOACID DELAHOGENASE-RELATED"/>
    <property type="match status" value="1"/>
</dbReference>
<dbReference type="SFLD" id="SFLDG01129">
    <property type="entry name" value="C1.5:_HAD__Beta-PGM__Phosphata"/>
    <property type="match status" value="1"/>
</dbReference>
<dbReference type="Proteomes" id="UP000547458">
    <property type="component" value="Unassembled WGS sequence"/>
</dbReference>
<dbReference type="NCBIfam" id="TIGR01549">
    <property type="entry name" value="HAD-SF-IA-v1"/>
    <property type="match status" value="1"/>
</dbReference>
<dbReference type="SUPFAM" id="SSF56784">
    <property type="entry name" value="HAD-like"/>
    <property type="match status" value="1"/>
</dbReference>
<dbReference type="Gene3D" id="3.40.50.1000">
    <property type="entry name" value="HAD superfamily/HAD-like"/>
    <property type="match status" value="1"/>
</dbReference>
<dbReference type="PRINTS" id="PR00413">
    <property type="entry name" value="HADHALOGNASE"/>
</dbReference>
<dbReference type="EMBL" id="JAATJL010000001">
    <property type="protein sequence ID" value="NJC21559.1"/>
    <property type="molecule type" value="Genomic_DNA"/>
</dbReference>